<comment type="subcellular location">
    <subcellularLocation>
        <location evidence="1">Cell outer membrane</location>
        <topology evidence="1">Multi-pass membrane protein</topology>
    </subcellularLocation>
</comment>
<dbReference type="EMBL" id="LXHQ01000031">
    <property type="protein sequence ID" value="OAV25127.1"/>
    <property type="molecule type" value="Genomic_DNA"/>
</dbReference>
<evidence type="ECO:0000313" key="14">
    <source>
        <dbReference type="Proteomes" id="UP000078295"/>
    </source>
</evidence>
<comment type="subunit">
    <text evidence="2">Homotrimer.</text>
</comment>
<dbReference type="PANTHER" id="PTHR34501">
    <property type="entry name" value="PROTEIN YDDL-RELATED"/>
    <property type="match status" value="1"/>
</dbReference>
<keyword evidence="4" id="KW-1134">Transmembrane beta strand</keyword>
<dbReference type="PANTHER" id="PTHR34501:SF9">
    <property type="entry name" value="MAJOR OUTER MEMBRANE PROTEIN P.IA"/>
    <property type="match status" value="1"/>
</dbReference>
<dbReference type="InterPro" id="IPR023614">
    <property type="entry name" value="Porin_dom_sf"/>
</dbReference>
<accession>A0A198XDH3</accession>
<keyword evidence="10" id="KW-0998">Cell outer membrane</keyword>
<dbReference type="GO" id="GO:0046930">
    <property type="term" value="C:pore complex"/>
    <property type="evidence" value="ECO:0007669"/>
    <property type="project" value="UniProtKB-KW"/>
</dbReference>
<keyword evidence="6 11" id="KW-0732">Signal</keyword>
<evidence type="ECO:0000256" key="8">
    <source>
        <dbReference type="ARBA" id="ARBA00023114"/>
    </source>
</evidence>
<dbReference type="CDD" id="cd00342">
    <property type="entry name" value="gram_neg_porins"/>
    <property type="match status" value="1"/>
</dbReference>
<sequence>MKKLALATAVAALSVSAAQAAPTIYGKAFLTVDANNTDTTYNSGLVQLSEDTNESGLNSNTSRIGFKGSEALNANTDVVYQLEYHIDIDADRGDNFKSRDTYLGLAHKQYGTLLAGRLTTIDESVDFASALVGNNVADIGPTFNAPRANNAFAYVSPEYNGAQFLGMYAFDSDTDKGGLAKDDQFGVGATYSTGPINAGATYIHYGDDSHIRVSGNYAVSPALTVGALYQISEFGVAAKNQKASPLSEGKVGDKKESTLIVSGEMKTATPWTAYGQATLIKNVAGHDGDESVGVGIGGKYAFNQAATGHVYTGYVNSERKNVKYEGSNEAHQNTHKDTKFDGYKNSGFGIGAGLEYKF</sequence>
<evidence type="ECO:0000256" key="11">
    <source>
        <dbReference type="SAM" id="SignalP"/>
    </source>
</evidence>
<dbReference type="Gene3D" id="2.40.160.10">
    <property type="entry name" value="Porin"/>
    <property type="match status" value="1"/>
</dbReference>
<evidence type="ECO:0000313" key="13">
    <source>
        <dbReference type="EMBL" id="OAV25127.1"/>
    </source>
</evidence>
<evidence type="ECO:0000256" key="10">
    <source>
        <dbReference type="ARBA" id="ARBA00023237"/>
    </source>
</evidence>
<dbReference type="GO" id="GO:0009279">
    <property type="term" value="C:cell outer membrane"/>
    <property type="evidence" value="ECO:0007669"/>
    <property type="project" value="UniProtKB-SubCell"/>
</dbReference>
<dbReference type="GO" id="GO:0034220">
    <property type="term" value="P:monoatomic ion transmembrane transport"/>
    <property type="evidence" value="ECO:0007669"/>
    <property type="project" value="InterPro"/>
</dbReference>
<keyword evidence="5" id="KW-0812">Transmembrane</keyword>
<keyword evidence="3" id="KW-0813">Transport</keyword>
<dbReference type="Pfam" id="PF13609">
    <property type="entry name" value="Porin_4"/>
    <property type="match status" value="1"/>
</dbReference>
<evidence type="ECO:0000256" key="9">
    <source>
        <dbReference type="ARBA" id="ARBA00023136"/>
    </source>
</evidence>
<dbReference type="Proteomes" id="UP000078295">
    <property type="component" value="Unassembled WGS sequence"/>
</dbReference>
<dbReference type="InterPro" id="IPR050298">
    <property type="entry name" value="Gram-neg_bact_OMP"/>
</dbReference>
<feature type="signal peptide" evidence="11">
    <location>
        <begin position="1"/>
        <end position="20"/>
    </location>
</feature>
<evidence type="ECO:0000256" key="5">
    <source>
        <dbReference type="ARBA" id="ARBA00022692"/>
    </source>
</evidence>
<evidence type="ECO:0000256" key="7">
    <source>
        <dbReference type="ARBA" id="ARBA00023065"/>
    </source>
</evidence>
<evidence type="ECO:0000256" key="3">
    <source>
        <dbReference type="ARBA" id="ARBA00022448"/>
    </source>
</evidence>
<feature type="chain" id="PRO_5010457485" evidence="11">
    <location>
        <begin position="21"/>
        <end position="358"/>
    </location>
</feature>
<keyword evidence="8" id="KW-0626">Porin</keyword>
<keyword evidence="9" id="KW-0472">Membrane</keyword>
<keyword evidence="7" id="KW-0406">Ion transport</keyword>
<evidence type="ECO:0000256" key="6">
    <source>
        <dbReference type="ARBA" id="ARBA00022729"/>
    </source>
</evidence>
<gene>
    <name evidence="13" type="ORF">AO370_1204</name>
</gene>
<protein>
    <submittedName>
        <fullName evidence="13">Outer membrane protein porin</fullName>
    </submittedName>
</protein>
<dbReference type="SUPFAM" id="SSF56935">
    <property type="entry name" value="Porins"/>
    <property type="match status" value="1"/>
</dbReference>
<organism evidence="13 14">
    <name type="scientific">Moraxella catarrhalis</name>
    <name type="common">Branhamella catarrhalis</name>
    <dbReference type="NCBI Taxonomy" id="480"/>
    <lineage>
        <taxon>Bacteria</taxon>
        <taxon>Pseudomonadati</taxon>
        <taxon>Pseudomonadota</taxon>
        <taxon>Gammaproteobacteria</taxon>
        <taxon>Moraxellales</taxon>
        <taxon>Moraxellaceae</taxon>
        <taxon>Moraxella</taxon>
    </lineage>
</organism>
<reference evidence="13 14" key="1">
    <citation type="journal article" date="2016" name="Genome Biol. Evol.">
        <title>Comparative Genomic Analyses of the Moraxella catarrhalis Serosensitive and Seroresistant Lineages Demonstrate Their Independent Evolution.</title>
        <authorList>
            <person name="Earl J.P."/>
            <person name="de Vries S.P."/>
            <person name="Ahmed A."/>
            <person name="Powell E."/>
            <person name="Schultz M.P."/>
            <person name="Hermans P.W."/>
            <person name="Hill D.J."/>
            <person name="Zhou Z."/>
            <person name="Constantinidou C.I."/>
            <person name="Hu F.Z."/>
            <person name="Bootsma H.J."/>
            <person name="Ehrlich G.D."/>
        </authorList>
    </citation>
    <scope>NUCLEOTIDE SEQUENCE [LARGE SCALE GENOMIC DNA]</scope>
    <source>
        <strain evidence="13 14">F23</strain>
    </source>
</reference>
<dbReference type="AlphaFoldDB" id="A0A198XDH3"/>
<dbReference type="InterPro" id="IPR001702">
    <property type="entry name" value="Porin_Gram-ve"/>
</dbReference>
<proteinExistence type="predicted"/>
<name>A0A198XDH3_MORCA</name>
<dbReference type="OrthoDB" id="8957883at2"/>
<evidence type="ECO:0000256" key="4">
    <source>
        <dbReference type="ARBA" id="ARBA00022452"/>
    </source>
</evidence>
<dbReference type="InterPro" id="IPR033900">
    <property type="entry name" value="Gram_neg_porin_domain"/>
</dbReference>
<dbReference type="PRINTS" id="PR00182">
    <property type="entry name" value="ECOLNEIPORIN"/>
</dbReference>
<evidence type="ECO:0000256" key="1">
    <source>
        <dbReference type="ARBA" id="ARBA00004571"/>
    </source>
</evidence>
<dbReference type="RefSeq" id="WP_064603714.1">
    <property type="nucleotide sequence ID" value="NZ_JAABLA010000002.1"/>
</dbReference>
<evidence type="ECO:0000259" key="12">
    <source>
        <dbReference type="Pfam" id="PF13609"/>
    </source>
</evidence>
<feature type="domain" description="Porin" evidence="12">
    <location>
        <begin position="7"/>
        <end position="317"/>
    </location>
</feature>
<dbReference type="GO" id="GO:0015288">
    <property type="term" value="F:porin activity"/>
    <property type="evidence" value="ECO:0007669"/>
    <property type="project" value="UniProtKB-KW"/>
</dbReference>
<comment type="caution">
    <text evidence="13">The sequence shown here is derived from an EMBL/GenBank/DDBJ whole genome shotgun (WGS) entry which is preliminary data.</text>
</comment>
<evidence type="ECO:0000256" key="2">
    <source>
        <dbReference type="ARBA" id="ARBA00011233"/>
    </source>
</evidence>